<keyword evidence="3" id="KW-0812">Transmembrane</keyword>
<protein>
    <recommendedName>
        <fullName evidence="4">Prepilin type IV endopeptidase peptidase domain-containing protein</fullName>
    </recommendedName>
</protein>
<evidence type="ECO:0000256" key="2">
    <source>
        <dbReference type="RuleBase" id="RU003793"/>
    </source>
</evidence>
<sequence length="227" mass="24178">MPSSWIPAALCFSAGLAASPPIRVLARWLPDRLIADAAGQELPIWEDRWRNEAQIGLLGLGLGMTFGGIALFTGVHVPLFAWALLTSFSLLLAMIDHHAQLLPDMLTWPLLLLGLVANLFNCFVPPTDALAGAIAGYSTLWIANLYFQAVRGKTVLCPGDFKYMGAVGAWVGVTHLPAVFILAAVALPAYRMLPSRLRPADGMLSFGPALSVAGVVCVTGILLSTSR</sequence>
<reference evidence="5 6" key="1">
    <citation type="submission" date="2018-01" db="EMBL/GenBank/DDBJ databases">
        <title>Successful Treatment of Persistent Burkholderia cepacia Bacteremia with Ceftazidime-Avibactam.</title>
        <authorList>
            <person name="Tamma P."/>
            <person name="Fan Y."/>
            <person name="Bergman Y."/>
            <person name="Sick-Samuels A."/>
            <person name="Hsu A."/>
            <person name="Timp W."/>
            <person name="Simner P."/>
        </authorList>
    </citation>
    <scope>NUCLEOTIDE SEQUENCE [LARGE SCALE GENOMIC DNA]</scope>
    <source>
        <strain evidence="5 6">170816</strain>
    </source>
</reference>
<evidence type="ECO:0000256" key="3">
    <source>
        <dbReference type="SAM" id="Phobius"/>
    </source>
</evidence>
<accession>A0A2S5DM57</accession>
<evidence type="ECO:0000313" key="5">
    <source>
        <dbReference type="EMBL" id="POZ80164.1"/>
    </source>
</evidence>
<feature type="transmembrane region" description="Helical" evidence="3">
    <location>
        <begin position="202"/>
        <end position="223"/>
    </location>
</feature>
<organism evidence="5 6">
    <name type="scientific">Burkholderia contaminans</name>
    <dbReference type="NCBI Taxonomy" id="488447"/>
    <lineage>
        <taxon>Bacteria</taxon>
        <taxon>Pseudomonadati</taxon>
        <taxon>Pseudomonadota</taxon>
        <taxon>Betaproteobacteria</taxon>
        <taxon>Burkholderiales</taxon>
        <taxon>Burkholderiaceae</taxon>
        <taxon>Burkholderia</taxon>
        <taxon>Burkholderia cepacia complex</taxon>
    </lineage>
</organism>
<dbReference type="EMBL" id="PQVP01000006">
    <property type="protein sequence ID" value="POZ80164.1"/>
    <property type="molecule type" value="Genomic_DNA"/>
</dbReference>
<dbReference type="InterPro" id="IPR050882">
    <property type="entry name" value="Prepilin_peptidase/N-MTase"/>
</dbReference>
<name>A0A2S5DM57_9BURK</name>
<dbReference type="InterPro" id="IPR014032">
    <property type="entry name" value="Peptidase_A24A_bac"/>
</dbReference>
<feature type="transmembrane region" description="Helical" evidence="3">
    <location>
        <begin position="129"/>
        <end position="147"/>
    </location>
</feature>
<dbReference type="Gene3D" id="1.20.120.1220">
    <property type="match status" value="1"/>
</dbReference>
<dbReference type="PANTHER" id="PTHR30487">
    <property type="entry name" value="TYPE 4 PREPILIN-LIKE PROTEINS LEADER PEPTIDE-PROCESSING ENZYME"/>
    <property type="match status" value="1"/>
</dbReference>
<dbReference type="Proteomes" id="UP000238655">
    <property type="component" value="Unassembled WGS sequence"/>
</dbReference>
<dbReference type="PANTHER" id="PTHR30487:SF0">
    <property type="entry name" value="PREPILIN LEADER PEPTIDASE_N-METHYLTRANSFERASE-RELATED"/>
    <property type="match status" value="1"/>
</dbReference>
<comment type="caution">
    <text evidence="5">The sequence shown here is derived from an EMBL/GenBank/DDBJ whole genome shotgun (WGS) entry which is preliminary data.</text>
</comment>
<dbReference type="Pfam" id="PF01478">
    <property type="entry name" value="Peptidase_A24"/>
    <property type="match status" value="1"/>
</dbReference>
<proteinExistence type="inferred from homology"/>
<dbReference type="InterPro" id="IPR000045">
    <property type="entry name" value="Prepilin_IV_endopep_pep"/>
</dbReference>
<evidence type="ECO:0000259" key="4">
    <source>
        <dbReference type="Pfam" id="PF01478"/>
    </source>
</evidence>
<feature type="transmembrane region" description="Helical" evidence="3">
    <location>
        <begin position="53"/>
        <end position="72"/>
    </location>
</feature>
<feature type="domain" description="Prepilin type IV endopeptidase peptidase" evidence="4">
    <location>
        <begin position="84"/>
        <end position="186"/>
    </location>
</feature>
<feature type="transmembrane region" description="Helical" evidence="3">
    <location>
        <begin position="105"/>
        <end position="124"/>
    </location>
</feature>
<evidence type="ECO:0000313" key="6">
    <source>
        <dbReference type="Proteomes" id="UP000238655"/>
    </source>
</evidence>
<feature type="transmembrane region" description="Helical" evidence="3">
    <location>
        <begin position="167"/>
        <end position="190"/>
    </location>
</feature>
<dbReference type="GO" id="GO:0005886">
    <property type="term" value="C:plasma membrane"/>
    <property type="evidence" value="ECO:0007669"/>
    <property type="project" value="TreeGrafter"/>
</dbReference>
<dbReference type="GO" id="GO:0006465">
    <property type="term" value="P:signal peptide processing"/>
    <property type="evidence" value="ECO:0007669"/>
    <property type="project" value="TreeGrafter"/>
</dbReference>
<dbReference type="AlphaFoldDB" id="A0A2S5DM57"/>
<dbReference type="PRINTS" id="PR00864">
    <property type="entry name" value="PREPILNPTASE"/>
</dbReference>
<gene>
    <name evidence="5" type="ORF">C3743_39990</name>
</gene>
<comment type="similarity">
    <text evidence="1 2">Belongs to the peptidase A24 family.</text>
</comment>
<keyword evidence="3" id="KW-1133">Transmembrane helix</keyword>
<keyword evidence="3" id="KW-0472">Membrane</keyword>
<dbReference type="GO" id="GO:0004190">
    <property type="term" value="F:aspartic-type endopeptidase activity"/>
    <property type="evidence" value="ECO:0007669"/>
    <property type="project" value="InterPro"/>
</dbReference>
<evidence type="ECO:0000256" key="1">
    <source>
        <dbReference type="ARBA" id="ARBA00005801"/>
    </source>
</evidence>